<organism evidence="3 4">
    <name type="scientific">Teretinema zuelzerae</name>
    <dbReference type="NCBI Taxonomy" id="156"/>
    <lineage>
        <taxon>Bacteria</taxon>
        <taxon>Pseudomonadati</taxon>
        <taxon>Spirochaetota</taxon>
        <taxon>Spirochaetia</taxon>
        <taxon>Spirochaetales</taxon>
        <taxon>Treponemataceae</taxon>
        <taxon>Teretinema</taxon>
    </lineage>
</organism>
<dbReference type="GO" id="GO:0016810">
    <property type="term" value="F:hydrolase activity, acting on carbon-nitrogen (but not peptide) bonds"/>
    <property type="evidence" value="ECO:0007669"/>
    <property type="project" value="InterPro"/>
</dbReference>
<sequence length="775" mass="85258">MKLRFMPLVLLLSVHPLCAGVFFSGPDLNGKNEVIFAAHAELPGNSVPKTLYRKSLGSLSSDPVAKPTLQETIDTLEPMTIYPESMEVLADGSVLQVRSRFGTGRYDTRSDSFRWVQDGTAFHQGGYPRFGALADLSVSPNGRWIVSVEPVSAARGRLVLFDAERSFRSVISDSVERSSPPVSWAPDSSVFLYELDRTIYFARPEAFFTSSQVDQKFRMLGSGSVSSVAWYSPTRFLYANGTSVYRIQSAELFARSLYNPLLGLGELAGKLPSAFNPSEDSFRPSPDGQSLLFAQDARNVYFCPLTGDDYVPSLDARPLPYLQLPGNTASVSLFWNQDGSPAVFTCAVEDGKKTMRAWKLDNIKTGRLFSPLAIPSDSVKMVPSREGRSVAFITARGLAVYDASGWKEVSVWQDEPVVSAAWADESSLYIGGSETIRKWNSTTGAASLLLLSSVTAFGWDEQGVHPLADTTRLGRFQFLGNMKWQPAASARMRPATGANGVWRLYADSSAGYYNNMLYLRSAAGKGGTRPLLTEPGIVLDSLSSGGPKRSSVDDRVFSHGLRSGYRHAALVFDAMDTVEGLPEILYTLSTYNIRATFFINGEFLRRHPGAVNEIVKAGHQTASLFFTSWDLSGTGYRIDEDFIIRGLSRNEDDFYNATGQELTLLWHAPYYTVSPLILDSGAKAGYRYVLPDVPVLDWVTREHERLMPGLYLDSADIIDSIMKAKKPGSIIPVRIGKVAGSRSDYLYEKIDLLVNALMEAGYAPVSVDTLQKNSR</sequence>
<accession>A0AAE3EGZ2</accession>
<dbReference type="PROSITE" id="PS51677">
    <property type="entry name" value="NODB"/>
    <property type="match status" value="1"/>
</dbReference>
<feature type="chain" id="PRO_5042189077" evidence="1">
    <location>
        <begin position="20"/>
        <end position="775"/>
    </location>
</feature>
<feature type="domain" description="NodB homology" evidence="2">
    <location>
        <begin position="566"/>
        <end position="765"/>
    </location>
</feature>
<protein>
    <submittedName>
        <fullName evidence="3">Polysaccharide deacetylase family protein</fullName>
    </submittedName>
</protein>
<dbReference type="RefSeq" id="WP_230752452.1">
    <property type="nucleotide sequence ID" value="NZ_JAINWA010000001.1"/>
</dbReference>
<dbReference type="PANTHER" id="PTHR10587">
    <property type="entry name" value="GLYCOSYL TRANSFERASE-RELATED"/>
    <property type="match status" value="1"/>
</dbReference>
<feature type="signal peptide" evidence="1">
    <location>
        <begin position="1"/>
        <end position="19"/>
    </location>
</feature>
<dbReference type="EMBL" id="JAINWA010000001">
    <property type="protein sequence ID" value="MCD1653453.1"/>
    <property type="molecule type" value="Genomic_DNA"/>
</dbReference>
<dbReference type="InterPro" id="IPR011330">
    <property type="entry name" value="Glyco_hydro/deAcase_b/a-brl"/>
</dbReference>
<dbReference type="SUPFAM" id="SSF88713">
    <property type="entry name" value="Glycoside hydrolase/deacetylase"/>
    <property type="match status" value="1"/>
</dbReference>
<dbReference type="CDD" id="cd10917">
    <property type="entry name" value="CE4_NodB_like_6s_7s"/>
    <property type="match status" value="1"/>
</dbReference>
<dbReference type="SUPFAM" id="SSF82171">
    <property type="entry name" value="DPP6 N-terminal domain-like"/>
    <property type="match status" value="1"/>
</dbReference>
<name>A0AAE3EGZ2_9SPIR</name>
<dbReference type="GO" id="GO:0005975">
    <property type="term" value="P:carbohydrate metabolic process"/>
    <property type="evidence" value="ECO:0007669"/>
    <property type="project" value="InterPro"/>
</dbReference>
<gene>
    <name evidence="3" type="ORF">K7J14_01910</name>
</gene>
<dbReference type="InterPro" id="IPR002509">
    <property type="entry name" value="NODB_dom"/>
</dbReference>
<dbReference type="InterPro" id="IPR050248">
    <property type="entry name" value="Polysacc_deacetylase_ArnD"/>
</dbReference>
<dbReference type="Pfam" id="PF01522">
    <property type="entry name" value="Polysacc_deac_1"/>
    <property type="match status" value="1"/>
</dbReference>
<evidence type="ECO:0000256" key="1">
    <source>
        <dbReference type="SAM" id="SignalP"/>
    </source>
</evidence>
<reference evidence="3" key="1">
    <citation type="submission" date="2021-08" db="EMBL/GenBank/DDBJ databases">
        <title>Comparative analyses of Brucepasteria parasyntrophica and Teretinema zuelzerae.</title>
        <authorList>
            <person name="Song Y."/>
            <person name="Brune A."/>
        </authorList>
    </citation>
    <scope>NUCLEOTIDE SEQUENCE</scope>
    <source>
        <strain evidence="3">DSM 1903</strain>
    </source>
</reference>
<evidence type="ECO:0000259" key="2">
    <source>
        <dbReference type="PROSITE" id="PS51677"/>
    </source>
</evidence>
<dbReference type="AlphaFoldDB" id="A0AAE3EGZ2"/>
<dbReference type="Proteomes" id="UP001198163">
    <property type="component" value="Unassembled WGS sequence"/>
</dbReference>
<evidence type="ECO:0000313" key="3">
    <source>
        <dbReference type="EMBL" id="MCD1653453.1"/>
    </source>
</evidence>
<proteinExistence type="predicted"/>
<comment type="caution">
    <text evidence="3">The sequence shown here is derived from an EMBL/GenBank/DDBJ whole genome shotgun (WGS) entry which is preliminary data.</text>
</comment>
<evidence type="ECO:0000313" key="4">
    <source>
        <dbReference type="Proteomes" id="UP001198163"/>
    </source>
</evidence>
<keyword evidence="4" id="KW-1185">Reference proteome</keyword>
<dbReference type="Gene3D" id="3.20.20.370">
    <property type="entry name" value="Glycoside hydrolase/deacetylase"/>
    <property type="match status" value="1"/>
</dbReference>
<keyword evidence="1" id="KW-0732">Signal</keyword>